<dbReference type="AlphaFoldDB" id="A0A6A3IL81"/>
<evidence type="ECO:0000313" key="3">
    <source>
        <dbReference type="Proteomes" id="UP000434957"/>
    </source>
</evidence>
<accession>A0A6A3IL81</accession>
<sequence>MGILSKAKHPAAAKLFMNWIISEEAQATLVANSPRTDINTNKPWDIPEGNMGAFPKFMEDRATAEEWRQKFSLYIGEVQGKPSPGWLGLHPGKQ</sequence>
<keyword evidence="3" id="KW-1185">Reference proteome</keyword>
<gene>
    <name evidence="1" type="ORF">PR002_g23181</name>
    <name evidence="2" type="ORF">PR003_g19782</name>
</gene>
<proteinExistence type="predicted"/>
<evidence type="ECO:0000313" key="4">
    <source>
        <dbReference type="Proteomes" id="UP000435112"/>
    </source>
</evidence>
<comment type="caution">
    <text evidence="1">The sequence shown here is derived from an EMBL/GenBank/DDBJ whole genome shotgun (WGS) entry which is preliminary data.</text>
</comment>
<organism evidence="1 4">
    <name type="scientific">Phytophthora rubi</name>
    <dbReference type="NCBI Taxonomy" id="129364"/>
    <lineage>
        <taxon>Eukaryota</taxon>
        <taxon>Sar</taxon>
        <taxon>Stramenopiles</taxon>
        <taxon>Oomycota</taxon>
        <taxon>Peronosporomycetes</taxon>
        <taxon>Peronosporales</taxon>
        <taxon>Peronosporaceae</taxon>
        <taxon>Phytophthora</taxon>
    </lineage>
</organism>
<name>A0A6A3IL81_9STRA</name>
<dbReference type="EMBL" id="QXFU01002607">
    <property type="protein sequence ID" value="KAE8983696.1"/>
    <property type="molecule type" value="Genomic_DNA"/>
</dbReference>
<dbReference type="EMBL" id="QXFT01001696">
    <property type="protein sequence ID" value="KAE9312378.1"/>
    <property type="molecule type" value="Genomic_DNA"/>
</dbReference>
<dbReference type="Gene3D" id="3.40.190.10">
    <property type="entry name" value="Periplasmic binding protein-like II"/>
    <property type="match status" value="1"/>
</dbReference>
<reference evidence="1 4" key="1">
    <citation type="submission" date="2018-09" db="EMBL/GenBank/DDBJ databases">
        <title>Genomic investigation of the strawberry pathogen Phytophthora fragariae indicates pathogenicity is determined by transcriptional variation in three key races.</title>
        <authorList>
            <person name="Adams T.M."/>
            <person name="Armitage A.D."/>
            <person name="Sobczyk M.K."/>
            <person name="Bates H.J."/>
            <person name="Dunwell J.M."/>
            <person name="Nellist C.F."/>
            <person name="Harrison R.J."/>
        </authorList>
    </citation>
    <scope>NUCLEOTIDE SEQUENCE [LARGE SCALE GENOMIC DNA]</scope>
    <source>
        <strain evidence="1 4">SCRP324</strain>
        <strain evidence="2 3">SCRP333</strain>
    </source>
</reference>
<evidence type="ECO:0000313" key="2">
    <source>
        <dbReference type="EMBL" id="KAE9312378.1"/>
    </source>
</evidence>
<dbReference type="SUPFAM" id="SSF53850">
    <property type="entry name" value="Periplasmic binding protein-like II"/>
    <property type="match status" value="1"/>
</dbReference>
<dbReference type="OrthoDB" id="164042at2759"/>
<dbReference type="Proteomes" id="UP000435112">
    <property type="component" value="Unassembled WGS sequence"/>
</dbReference>
<dbReference type="Proteomes" id="UP000434957">
    <property type="component" value="Unassembled WGS sequence"/>
</dbReference>
<protein>
    <submittedName>
        <fullName evidence="1">Uncharacterized protein</fullName>
    </submittedName>
</protein>
<evidence type="ECO:0000313" key="1">
    <source>
        <dbReference type="EMBL" id="KAE8983696.1"/>
    </source>
</evidence>